<evidence type="ECO:0000313" key="4">
    <source>
        <dbReference type="Proteomes" id="UP001501116"/>
    </source>
</evidence>
<dbReference type="EMBL" id="BAAANN010000003">
    <property type="protein sequence ID" value="GAA1944069.1"/>
    <property type="molecule type" value="Genomic_DNA"/>
</dbReference>
<keyword evidence="2" id="KW-0472">Membrane</keyword>
<keyword evidence="4" id="KW-1185">Reference proteome</keyword>
<keyword evidence="1" id="KW-0378">Hydrolase</keyword>
<dbReference type="CDD" id="cd05829">
    <property type="entry name" value="Sortase_F"/>
    <property type="match status" value="1"/>
</dbReference>
<sequence>MTDRSDRRTEAGILAAAVAAVVVALAGALLGTSLLTSAVAERTVAGLPSGPAESAVTPVVTAPLAEGGAPFPSSAPTALDIPALGIGSATVVDLGRTPTGTMEVPGSAGVLGWYATNPAPGEPGAAVIAGHTLFAHSYGVFHRLRDLVPGDEVRVSRADGKTAEFTVERVETRQGPLTPGDVAPDRTSRAELRLVTCGGLYDDAPDDAVTVVTAALAPDRLAK</sequence>
<keyword evidence="2" id="KW-0812">Transmembrane</keyword>
<organism evidence="3 4">
    <name type="scientific">Amycolatopsis minnesotensis</name>
    <dbReference type="NCBI Taxonomy" id="337894"/>
    <lineage>
        <taxon>Bacteria</taxon>
        <taxon>Bacillati</taxon>
        <taxon>Actinomycetota</taxon>
        <taxon>Actinomycetes</taxon>
        <taxon>Pseudonocardiales</taxon>
        <taxon>Pseudonocardiaceae</taxon>
        <taxon>Amycolatopsis</taxon>
    </lineage>
</organism>
<dbReference type="Proteomes" id="UP001501116">
    <property type="component" value="Unassembled WGS sequence"/>
</dbReference>
<dbReference type="SUPFAM" id="SSF63817">
    <property type="entry name" value="Sortase"/>
    <property type="match status" value="1"/>
</dbReference>
<proteinExistence type="predicted"/>
<evidence type="ECO:0008006" key="5">
    <source>
        <dbReference type="Google" id="ProtNLM"/>
    </source>
</evidence>
<evidence type="ECO:0000313" key="3">
    <source>
        <dbReference type="EMBL" id="GAA1944069.1"/>
    </source>
</evidence>
<dbReference type="Pfam" id="PF04203">
    <property type="entry name" value="Sortase"/>
    <property type="match status" value="1"/>
</dbReference>
<dbReference type="InterPro" id="IPR042001">
    <property type="entry name" value="Sortase_F"/>
</dbReference>
<dbReference type="RefSeq" id="WP_344413816.1">
    <property type="nucleotide sequence ID" value="NZ_BAAANN010000003.1"/>
</dbReference>
<keyword evidence="2" id="KW-1133">Transmembrane helix</keyword>
<dbReference type="Gene3D" id="2.40.260.10">
    <property type="entry name" value="Sortase"/>
    <property type="match status" value="1"/>
</dbReference>
<gene>
    <name evidence="3" type="ORF">GCM10009754_09610</name>
</gene>
<protein>
    <recommendedName>
        <fullName evidence="5">Sortase family protein</fullName>
    </recommendedName>
</protein>
<feature type="transmembrane region" description="Helical" evidence="2">
    <location>
        <begin position="12"/>
        <end position="35"/>
    </location>
</feature>
<evidence type="ECO:0000256" key="2">
    <source>
        <dbReference type="SAM" id="Phobius"/>
    </source>
</evidence>
<evidence type="ECO:0000256" key="1">
    <source>
        <dbReference type="ARBA" id="ARBA00022801"/>
    </source>
</evidence>
<name>A0ABP5BHF7_9PSEU</name>
<accession>A0ABP5BHF7</accession>
<reference evidence="4" key="1">
    <citation type="journal article" date="2019" name="Int. J. Syst. Evol. Microbiol.">
        <title>The Global Catalogue of Microorganisms (GCM) 10K type strain sequencing project: providing services to taxonomists for standard genome sequencing and annotation.</title>
        <authorList>
            <consortium name="The Broad Institute Genomics Platform"/>
            <consortium name="The Broad Institute Genome Sequencing Center for Infectious Disease"/>
            <person name="Wu L."/>
            <person name="Ma J."/>
        </authorList>
    </citation>
    <scope>NUCLEOTIDE SEQUENCE [LARGE SCALE GENOMIC DNA]</scope>
    <source>
        <strain evidence="4">JCM 14545</strain>
    </source>
</reference>
<dbReference type="InterPro" id="IPR005754">
    <property type="entry name" value="Sortase"/>
</dbReference>
<comment type="caution">
    <text evidence="3">The sequence shown here is derived from an EMBL/GenBank/DDBJ whole genome shotgun (WGS) entry which is preliminary data.</text>
</comment>
<dbReference type="InterPro" id="IPR023365">
    <property type="entry name" value="Sortase_dom-sf"/>
</dbReference>